<feature type="region of interest" description="Disordered" evidence="1">
    <location>
        <begin position="175"/>
        <end position="195"/>
    </location>
</feature>
<dbReference type="PANTHER" id="PTHR20992:SF9">
    <property type="entry name" value="AT15442P-RELATED"/>
    <property type="match status" value="1"/>
</dbReference>
<dbReference type="CTD" id="20210856"/>
<reference evidence="4" key="3">
    <citation type="submission" date="2015-06" db="UniProtKB">
        <authorList>
            <consortium name="EnsemblMetazoa"/>
        </authorList>
    </citation>
    <scope>IDENTIFICATION</scope>
</reference>
<evidence type="ECO:0000313" key="5">
    <source>
        <dbReference type="Proteomes" id="UP000015101"/>
    </source>
</evidence>
<accession>T1FPV9</accession>
<dbReference type="GeneID" id="20210856"/>
<proteinExistence type="predicted"/>
<evidence type="ECO:0000256" key="2">
    <source>
        <dbReference type="SAM" id="Phobius"/>
    </source>
</evidence>
<name>T1FPV9_HELRO</name>
<evidence type="ECO:0000256" key="1">
    <source>
        <dbReference type="SAM" id="MobiDB-lite"/>
    </source>
</evidence>
<evidence type="ECO:0000313" key="4">
    <source>
        <dbReference type="EnsemblMetazoa" id="HelroP188326"/>
    </source>
</evidence>
<keyword evidence="2" id="KW-0812">Transmembrane</keyword>
<organism evidence="4 5">
    <name type="scientific">Helobdella robusta</name>
    <name type="common">Californian leech</name>
    <dbReference type="NCBI Taxonomy" id="6412"/>
    <lineage>
        <taxon>Eukaryota</taxon>
        <taxon>Metazoa</taxon>
        <taxon>Spiralia</taxon>
        <taxon>Lophotrochozoa</taxon>
        <taxon>Annelida</taxon>
        <taxon>Clitellata</taxon>
        <taxon>Hirudinea</taxon>
        <taxon>Rhynchobdellida</taxon>
        <taxon>Glossiphoniidae</taxon>
        <taxon>Helobdella</taxon>
    </lineage>
</organism>
<dbReference type="Proteomes" id="UP000015101">
    <property type="component" value="Unassembled WGS sequence"/>
</dbReference>
<dbReference type="InParanoid" id="T1FPV9"/>
<reference evidence="3 5" key="2">
    <citation type="journal article" date="2013" name="Nature">
        <title>Insights into bilaterian evolution from three spiralian genomes.</title>
        <authorList>
            <person name="Simakov O."/>
            <person name="Marletaz F."/>
            <person name="Cho S.J."/>
            <person name="Edsinger-Gonzales E."/>
            <person name="Havlak P."/>
            <person name="Hellsten U."/>
            <person name="Kuo D.H."/>
            <person name="Larsson T."/>
            <person name="Lv J."/>
            <person name="Arendt D."/>
            <person name="Savage R."/>
            <person name="Osoegawa K."/>
            <person name="de Jong P."/>
            <person name="Grimwood J."/>
            <person name="Chapman J.A."/>
            <person name="Shapiro H."/>
            <person name="Aerts A."/>
            <person name="Otillar R.P."/>
            <person name="Terry A.Y."/>
            <person name="Boore J.L."/>
            <person name="Grigoriev I.V."/>
            <person name="Lindberg D.R."/>
            <person name="Seaver E.C."/>
            <person name="Weisblat D.A."/>
            <person name="Putnam N.H."/>
            <person name="Rokhsar D.S."/>
        </authorList>
    </citation>
    <scope>NUCLEOTIDE SEQUENCE</scope>
</reference>
<dbReference type="RefSeq" id="XP_009015683.1">
    <property type="nucleotide sequence ID" value="XM_009017435.1"/>
</dbReference>
<feature type="transmembrane region" description="Helical" evidence="2">
    <location>
        <begin position="54"/>
        <end position="79"/>
    </location>
</feature>
<keyword evidence="2" id="KW-0472">Membrane</keyword>
<dbReference type="EnsemblMetazoa" id="HelroT188326">
    <property type="protein sequence ID" value="HelroP188326"/>
    <property type="gene ID" value="HelroG188326"/>
</dbReference>
<dbReference type="KEGG" id="hro:HELRODRAFT_188326"/>
<reference evidence="5" key="1">
    <citation type="submission" date="2012-12" db="EMBL/GenBank/DDBJ databases">
        <authorList>
            <person name="Hellsten U."/>
            <person name="Grimwood J."/>
            <person name="Chapman J.A."/>
            <person name="Shapiro H."/>
            <person name="Aerts A."/>
            <person name="Otillar R.P."/>
            <person name="Terry A.Y."/>
            <person name="Boore J.L."/>
            <person name="Simakov O."/>
            <person name="Marletaz F."/>
            <person name="Cho S.-J."/>
            <person name="Edsinger-Gonzales E."/>
            <person name="Havlak P."/>
            <person name="Kuo D.-H."/>
            <person name="Larsson T."/>
            <person name="Lv J."/>
            <person name="Arendt D."/>
            <person name="Savage R."/>
            <person name="Osoegawa K."/>
            <person name="de Jong P."/>
            <person name="Lindberg D.R."/>
            <person name="Seaver E.C."/>
            <person name="Weisblat D.A."/>
            <person name="Putnam N.H."/>
            <person name="Grigoriev I.V."/>
            <person name="Rokhsar D.S."/>
        </authorList>
    </citation>
    <scope>NUCLEOTIDE SEQUENCE</scope>
</reference>
<keyword evidence="5" id="KW-1185">Reference proteome</keyword>
<feature type="region of interest" description="Disordered" evidence="1">
    <location>
        <begin position="233"/>
        <end position="261"/>
    </location>
</feature>
<dbReference type="EMBL" id="AMQM01000603">
    <property type="status" value="NOT_ANNOTATED_CDS"/>
    <property type="molecule type" value="Genomic_DNA"/>
</dbReference>
<dbReference type="HOGENOM" id="CLU_716262_0_0_1"/>
<feature type="compositionally biased region" description="Polar residues" evidence="1">
    <location>
        <begin position="238"/>
        <end position="251"/>
    </location>
</feature>
<dbReference type="EMBL" id="KB096324">
    <property type="protein sequence ID" value="ESO06315.1"/>
    <property type="molecule type" value="Genomic_DNA"/>
</dbReference>
<dbReference type="OrthoDB" id="543859at2759"/>
<dbReference type="AlphaFoldDB" id="T1FPV9"/>
<sequence>MLWGLACVSALNPPPLKVTGNLSDYLADLKPPDCVGLLGNSYKMVYSCTMSYEAAILGSVSLLLAILNIICIFFMGVIVMKVKELSPLPGATKGSVTFWKKDVPIMRHTYETIKGPKSLDMRRMAKELVKEIKQKNPVGWENIVKDVKDDPLWKDLNTGLEPKQDILQVMTEKNNDDDDFDQPKSNHFNRQPGGAFSSEHTEILLNDQRYQTISGNIAPFRAHIRDLFSNQDEESAGDLSQSASVATTPTASKMPIGGGGCIVRMRRTHHKGRPKSANDRKYSDSQALSYHNNNVSFVNGSSTAQQQAAEDEEEEDEVLMLNYNKIAHFKKNAYNKKRATSIAYGASERSPGSTHAASCTPSRMQQVRIRIDEGQNQTFNRDNSMT</sequence>
<dbReference type="InterPro" id="IPR005240">
    <property type="entry name" value="DUF389"/>
</dbReference>
<evidence type="ECO:0000313" key="3">
    <source>
        <dbReference type="EMBL" id="ESO06315.1"/>
    </source>
</evidence>
<keyword evidence="2" id="KW-1133">Transmembrane helix</keyword>
<gene>
    <name evidence="4" type="primary">20210856</name>
    <name evidence="3" type="ORF">HELRODRAFT_188326</name>
</gene>
<dbReference type="PANTHER" id="PTHR20992">
    <property type="entry name" value="AT15442P-RELATED"/>
    <property type="match status" value="1"/>
</dbReference>
<protein>
    <submittedName>
        <fullName evidence="3 4">Uncharacterized protein</fullName>
    </submittedName>
</protein>